<reference evidence="3 4" key="1">
    <citation type="submission" date="2018-08" db="EMBL/GenBank/DDBJ databases">
        <title>Genome sequencing of rice bacterial endophytes.</title>
        <authorList>
            <person name="Venturi V."/>
        </authorList>
    </citation>
    <scope>NUCLEOTIDE SEQUENCE [LARGE SCALE GENOMIC DNA]</scope>
    <source>
        <strain evidence="3 4">E1205</strain>
    </source>
</reference>
<evidence type="ECO:0000256" key="2">
    <source>
        <dbReference type="SAM" id="Phobius"/>
    </source>
</evidence>
<comment type="caution">
    <text evidence="3">The sequence shown here is derived from an EMBL/GenBank/DDBJ whole genome shotgun (WGS) entry which is preliminary data.</text>
</comment>
<sequence>MPAFTQELEELKSTLKSASFTPVQINFLFKTTPAYTSLITPAPQEAGGTVAIETIELDKKERAFTSSNALFIRRLEFKGKNAKNIEVCVFDSTGNSKAYPVIENQGGGQTIINEFSSKFTIRNKSTFSRPQINTLIIYGYNTTNFNKIRTALSEFATASYTLEKTLSSADATLKEHEQKITELTEKSQSIKTEITANTAEINNQAHTIKEQEELLQEKKGEVTTLQSTLDRLTRDETIKQNNISQLEEKSLNLNSSISKQSQELSRLVNEKSLISDEFHDYIKEGKGQSKVYTALMTAPFLVILLCVTLLYDGASDLLFGQYKDKQEIIAALLLRIPFATVLGVAIYYSWTIANKFLSKIFQVQEERLILAKLLVIAKDTVYSTADELDIPSSEKFEMRTRLKIEMLKAHLAHNLGTNFEPFPAKQPGHIEELEED</sequence>
<protein>
    <submittedName>
        <fullName evidence="3">Uncharacterized protein</fullName>
    </submittedName>
</protein>
<dbReference type="AlphaFoldDB" id="A0A397NF49"/>
<feature type="transmembrane region" description="Helical" evidence="2">
    <location>
        <begin position="291"/>
        <end position="311"/>
    </location>
</feature>
<dbReference type="Proteomes" id="UP000265836">
    <property type="component" value="Unassembled WGS sequence"/>
</dbReference>
<feature type="coiled-coil region" evidence="1">
    <location>
        <begin position="166"/>
        <end position="263"/>
    </location>
</feature>
<keyword evidence="2" id="KW-1133">Transmembrane helix</keyword>
<dbReference type="Gene3D" id="1.20.5.340">
    <property type="match status" value="1"/>
</dbReference>
<dbReference type="EMBL" id="QXDA01000001">
    <property type="protein sequence ID" value="RIA36172.1"/>
    <property type="molecule type" value="Genomic_DNA"/>
</dbReference>
<feature type="transmembrane region" description="Helical" evidence="2">
    <location>
        <begin position="332"/>
        <end position="350"/>
    </location>
</feature>
<keyword evidence="2" id="KW-0472">Membrane</keyword>
<evidence type="ECO:0000256" key="1">
    <source>
        <dbReference type="SAM" id="Coils"/>
    </source>
</evidence>
<accession>A0A397NF49</accession>
<name>A0A397NF49_ECTOL</name>
<gene>
    <name evidence="3" type="ORF">DFO61_0634</name>
</gene>
<evidence type="ECO:0000313" key="4">
    <source>
        <dbReference type="Proteomes" id="UP000265836"/>
    </source>
</evidence>
<evidence type="ECO:0000313" key="3">
    <source>
        <dbReference type="EMBL" id="RIA36172.1"/>
    </source>
</evidence>
<dbReference type="RefSeq" id="WP_137010753.1">
    <property type="nucleotide sequence ID" value="NZ_QXDA01000001.1"/>
</dbReference>
<proteinExistence type="predicted"/>
<keyword evidence="2" id="KW-0812">Transmembrane</keyword>
<organism evidence="3 4">
    <name type="scientific">Ectopseudomonas oleovorans</name>
    <name type="common">Pseudomonas oleovorans</name>
    <dbReference type="NCBI Taxonomy" id="301"/>
    <lineage>
        <taxon>Bacteria</taxon>
        <taxon>Pseudomonadati</taxon>
        <taxon>Pseudomonadota</taxon>
        <taxon>Gammaproteobacteria</taxon>
        <taxon>Pseudomonadales</taxon>
        <taxon>Pseudomonadaceae</taxon>
        <taxon>Ectopseudomonas</taxon>
    </lineage>
</organism>
<keyword evidence="1" id="KW-0175">Coiled coil</keyword>